<proteinExistence type="predicted"/>
<organism evidence="6 7">
    <name type="scientific">Perkinsus chesapeaki</name>
    <name type="common">Clam parasite</name>
    <name type="synonym">Perkinsus andrewsi</name>
    <dbReference type="NCBI Taxonomy" id="330153"/>
    <lineage>
        <taxon>Eukaryota</taxon>
        <taxon>Sar</taxon>
        <taxon>Alveolata</taxon>
        <taxon>Perkinsozoa</taxon>
        <taxon>Perkinsea</taxon>
        <taxon>Perkinsida</taxon>
        <taxon>Perkinsidae</taxon>
        <taxon>Perkinsus</taxon>
    </lineage>
</organism>
<accession>A0A7J6M164</accession>
<evidence type="ECO:0000256" key="1">
    <source>
        <dbReference type="ARBA" id="ARBA00022723"/>
    </source>
</evidence>
<dbReference type="OrthoDB" id="439900at2759"/>
<dbReference type="AlphaFoldDB" id="A0A7J6M164"/>
<dbReference type="Proteomes" id="UP000591131">
    <property type="component" value="Unassembled WGS sequence"/>
</dbReference>
<feature type="region of interest" description="Disordered" evidence="4">
    <location>
        <begin position="1"/>
        <end position="25"/>
    </location>
</feature>
<protein>
    <recommendedName>
        <fullName evidence="5">ZZ-type domain-containing protein</fullName>
    </recommendedName>
</protein>
<evidence type="ECO:0000256" key="4">
    <source>
        <dbReference type="SAM" id="MobiDB-lite"/>
    </source>
</evidence>
<feature type="domain" description="ZZ-type" evidence="5">
    <location>
        <begin position="159"/>
        <end position="201"/>
    </location>
</feature>
<evidence type="ECO:0000259" key="5">
    <source>
        <dbReference type="SMART" id="SM00291"/>
    </source>
</evidence>
<feature type="non-terminal residue" evidence="6">
    <location>
        <position position="1"/>
    </location>
</feature>
<name>A0A7J6M164_PERCH</name>
<evidence type="ECO:0000313" key="6">
    <source>
        <dbReference type="EMBL" id="KAF4665214.1"/>
    </source>
</evidence>
<dbReference type="Gene3D" id="3.30.60.90">
    <property type="match status" value="1"/>
</dbReference>
<feature type="compositionally biased region" description="Acidic residues" evidence="4">
    <location>
        <begin position="246"/>
        <end position="262"/>
    </location>
</feature>
<dbReference type="Pfam" id="PF00569">
    <property type="entry name" value="ZZ"/>
    <property type="match status" value="1"/>
</dbReference>
<keyword evidence="3" id="KW-0862">Zinc</keyword>
<dbReference type="GO" id="GO:0008270">
    <property type="term" value="F:zinc ion binding"/>
    <property type="evidence" value="ECO:0007669"/>
    <property type="project" value="UniProtKB-KW"/>
</dbReference>
<keyword evidence="2" id="KW-0863">Zinc-finger</keyword>
<dbReference type="InterPro" id="IPR000433">
    <property type="entry name" value="Znf_ZZ"/>
</dbReference>
<evidence type="ECO:0000313" key="7">
    <source>
        <dbReference type="Proteomes" id="UP000591131"/>
    </source>
</evidence>
<dbReference type="InterPro" id="IPR043145">
    <property type="entry name" value="Znf_ZZ_sf"/>
</dbReference>
<comment type="caution">
    <text evidence="6">The sequence shown here is derived from an EMBL/GenBank/DDBJ whole genome shotgun (WGS) entry which is preliminary data.</text>
</comment>
<reference evidence="6 7" key="1">
    <citation type="submission" date="2020-04" db="EMBL/GenBank/DDBJ databases">
        <title>Perkinsus chesapeaki whole genome sequence.</title>
        <authorList>
            <person name="Bogema D.R."/>
        </authorList>
    </citation>
    <scope>NUCLEOTIDE SEQUENCE [LARGE SCALE GENOMIC DNA]</scope>
    <source>
        <strain evidence="6">ATCC PRA-425</strain>
    </source>
</reference>
<dbReference type="EMBL" id="JAAPAO010000267">
    <property type="protein sequence ID" value="KAF4665214.1"/>
    <property type="molecule type" value="Genomic_DNA"/>
</dbReference>
<keyword evidence="7" id="KW-1185">Reference proteome</keyword>
<gene>
    <name evidence="6" type="ORF">FOL47_004694</name>
</gene>
<keyword evidence="1" id="KW-0479">Metal-binding</keyword>
<evidence type="ECO:0000256" key="2">
    <source>
        <dbReference type="ARBA" id="ARBA00022771"/>
    </source>
</evidence>
<sequence>SHPSKASVDQPNSTEKGGNSNQSTRRTFTAKPLAWIFMGLDACGMLTPHMVTSILVSFIPLTIQRISRHTDRLSRKMYKRYKELRPVLQAIVNQGCDAPQMSTIGQWVVSFLKALSTLSFDAQVQVVTIIVPNWIPLMHKIIVNSSLSQTPVATKEELTHEGASCDGCGCKPIVGPLFKCQSCAYELCGECYPMRSSIHCPLHDFNCVLRPKKQPINVDEASKKTNTSNAKEEPDEPETDSSIGTDTDEQTSQDDDEEEETDGCCSSEENNGNNGMKCPFVEVAKKAISRNGERR</sequence>
<feature type="region of interest" description="Disordered" evidence="4">
    <location>
        <begin position="218"/>
        <end position="278"/>
    </location>
</feature>
<dbReference type="SUPFAM" id="SSF57850">
    <property type="entry name" value="RING/U-box"/>
    <property type="match status" value="1"/>
</dbReference>
<dbReference type="SMART" id="SM00291">
    <property type="entry name" value="ZnF_ZZ"/>
    <property type="match status" value="1"/>
</dbReference>
<evidence type="ECO:0000256" key="3">
    <source>
        <dbReference type="ARBA" id="ARBA00022833"/>
    </source>
</evidence>